<proteinExistence type="predicted"/>
<keyword evidence="3" id="KW-0282">Flagellum</keyword>
<keyword evidence="3" id="KW-0969">Cilium</keyword>
<dbReference type="SUPFAM" id="SSF101801">
    <property type="entry name" value="Surface presentation of antigens (SPOA)"/>
    <property type="match status" value="1"/>
</dbReference>
<feature type="compositionally biased region" description="Low complexity" evidence="1">
    <location>
        <begin position="298"/>
        <end position="310"/>
    </location>
</feature>
<dbReference type="Gene3D" id="2.30.330.10">
    <property type="entry name" value="SpoA-like"/>
    <property type="match status" value="1"/>
</dbReference>
<dbReference type="EMBL" id="WNXQ01000003">
    <property type="protein sequence ID" value="MWB77930.1"/>
    <property type="molecule type" value="Genomic_DNA"/>
</dbReference>
<evidence type="ECO:0000313" key="4">
    <source>
        <dbReference type="Proteomes" id="UP000443843"/>
    </source>
</evidence>
<accession>A0A844WDT8</accession>
<evidence type="ECO:0000256" key="1">
    <source>
        <dbReference type="SAM" id="MobiDB-lite"/>
    </source>
</evidence>
<comment type="caution">
    <text evidence="3">The sequence shown here is derived from an EMBL/GenBank/DDBJ whole genome shotgun (WGS) entry which is preliminary data.</text>
</comment>
<dbReference type="Proteomes" id="UP000443843">
    <property type="component" value="Unassembled WGS sequence"/>
</dbReference>
<protein>
    <submittedName>
        <fullName evidence="3">Flagellar motor switch protein FliM</fullName>
    </submittedName>
</protein>
<reference evidence="3 4" key="1">
    <citation type="submission" date="2019-11" db="EMBL/GenBank/DDBJ databases">
        <title>Pseudooceanicola pacifica sp. nov., isolated from deep-sea sediment of the Pacific Ocean.</title>
        <authorList>
            <person name="Lyu L."/>
        </authorList>
    </citation>
    <scope>NUCLEOTIDE SEQUENCE [LARGE SCALE GENOMIC DNA]</scope>
    <source>
        <strain evidence="3 4">216_PA32_1</strain>
    </source>
</reference>
<keyword evidence="3" id="KW-0966">Cell projection</keyword>
<evidence type="ECO:0000313" key="3">
    <source>
        <dbReference type="EMBL" id="MWB77930.1"/>
    </source>
</evidence>
<gene>
    <name evidence="3" type="ORF">GLS40_07840</name>
</gene>
<keyword evidence="4" id="KW-1185">Reference proteome</keyword>
<dbReference type="Pfam" id="PF01052">
    <property type="entry name" value="FliMN_C"/>
    <property type="match status" value="1"/>
</dbReference>
<feature type="compositionally biased region" description="Acidic residues" evidence="1">
    <location>
        <begin position="335"/>
        <end position="349"/>
    </location>
</feature>
<feature type="region of interest" description="Disordered" evidence="1">
    <location>
        <begin position="289"/>
        <end position="381"/>
    </location>
</feature>
<feature type="domain" description="Flagellar motor switch protein FliN-like C-terminal" evidence="2">
    <location>
        <begin position="222"/>
        <end position="290"/>
    </location>
</feature>
<dbReference type="AlphaFoldDB" id="A0A844WDT8"/>
<feature type="compositionally biased region" description="Pro residues" evidence="1">
    <location>
        <begin position="311"/>
        <end position="329"/>
    </location>
</feature>
<evidence type="ECO:0000259" key="2">
    <source>
        <dbReference type="Pfam" id="PF01052"/>
    </source>
</evidence>
<dbReference type="InterPro" id="IPR001543">
    <property type="entry name" value="FliN-like_C"/>
</dbReference>
<name>A0A844WDT8_9RHOB</name>
<dbReference type="InterPro" id="IPR036429">
    <property type="entry name" value="SpoA-like_sf"/>
</dbReference>
<sequence length="381" mass="40346">MAEGMDTRRANAVLRRKASVAREVWQARAMSPAKALKLALARAADDVLDLPLAVASVAEEEVARDDLVQAMTDGDLLILLDGPDGATGALSMAFPVMSGVVEMQTMGRVGPRPAEPRPATRTDSAIAAPLVDAMLERLEETMQGQEGAAHFRGYRFGVMLDNLRMLTMALEGADFRRYAMQVDLAGQRQGAMVLCLPICDPAPDRAEGAAEEGDIRGLGAVVMEAEARLDAVLWRIRMPLAEAGRLQPGDLLEIPRSALADTALVSGQKGRVAEGRLGQINGFRAVRLTEGGSRGGPVDPAARAGAEEAGPVPPGLPPDPPAYPLPDPMPRMADAVEDDPMDDLPDLDDLPGLGGFDLSEEEGMEDLPPLPDLSDLPDLEG</sequence>
<organism evidence="3 4">
    <name type="scientific">Pseudooceanicola pacificus</name>
    <dbReference type="NCBI Taxonomy" id="2676438"/>
    <lineage>
        <taxon>Bacteria</taxon>
        <taxon>Pseudomonadati</taxon>
        <taxon>Pseudomonadota</taxon>
        <taxon>Alphaproteobacteria</taxon>
        <taxon>Rhodobacterales</taxon>
        <taxon>Paracoccaceae</taxon>
        <taxon>Pseudooceanicola</taxon>
    </lineage>
</organism>